<keyword evidence="2" id="KW-1185">Reference proteome</keyword>
<comment type="caution">
    <text evidence="1">The sequence shown here is derived from an EMBL/GenBank/DDBJ whole genome shotgun (WGS) entry which is preliminary data.</text>
</comment>
<evidence type="ECO:0000313" key="1">
    <source>
        <dbReference type="EMBL" id="OLL22163.1"/>
    </source>
</evidence>
<name>A0A1U7LHU1_NEOID</name>
<dbReference type="AlphaFoldDB" id="A0A1U7LHU1"/>
<organism evidence="1 2">
    <name type="scientific">Neolecta irregularis (strain DAH-3)</name>
    <dbReference type="NCBI Taxonomy" id="1198029"/>
    <lineage>
        <taxon>Eukaryota</taxon>
        <taxon>Fungi</taxon>
        <taxon>Dikarya</taxon>
        <taxon>Ascomycota</taxon>
        <taxon>Taphrinomycotina</taxon>
        <taxon>Neolectales</taxon>
        <taxon>Neolectaceae</taxon>
        <taxon>Neolecta</taxon>
    </lineage>
</organism>
<dbReference type="Proteomes" id="UP000186594">
    <property type="component" value="Unassembled WGS sequence"/>
</dbReference>
<evidence type="ECO:0000313" key="2">
    <source>
        <dbReference type="Proteomes" id="UP000186594"/>
    </source>
</evidence>
<dbReference type="EMBL" id="LXFE01003800">
    <property type="protein sequence ID" value="OLL22163.1"/>
    <property type="molecule type" value="Genomic_DNA"/>
</dbReference>
<accession>A0A1U7LHU1</accession>
<sequence length="185" mass="19862">MKTARSLLHYSYLTMQFHQVILFASASSMLVAAMPLASPQALPPAPAAAVAKVDAMEDAVVKELTKLAKVGGENAAMLEKGVDAAKQLKKAVDDGDAEAATDILHQQEDFYDTEIRPLLVAKIGEEGARQLEEETLAEVRAEGYTEDGYLEKRFLEGLLSGVPIDAILTTGLFVVKSAVKLIGLF</sequence>
<gene>
    <name evidence="1" type="ORF">NEOLI_002220</name>
</gene>
<reference evidence="1 2" key="1">
    <citation type="submission" date="2016-04" db="EMBL/GenBank/DDBJ databases">
        <title>Evolutionary innovation and constraint leading to complex multicellularity in the Ascomycota.</title>
        <authorList>
            <person name="Cisse O."/>
            <person name="Nguyen A."/>
            <person name="Hewitt D.A."/>
            <person name="Jedd G."/>
            <person name="Stajich J.E."/>
        </authorList>
    </citation>
    <scope>NUCLEOTIDE SEQUENCE [LARGE SCALE GENOMIC DNA]</scope>
    <source>
        <strain evidence="1 2">DAH-3</strain>
    </source>
</reference>
<proteinExistence type="predicted"/>
<protein>
    <submittedName>
        <fullName evidence="1">Uncharacterized protein</fullName>
    </submittedName>
</protein>